<keyword evidence="3" id="KW-1185">Reference proteome</keyword>
<dbReference type="EMBL" id="DS550119">
    <property type="protein sequence ID" value="EDR23912.1"/>
    <property type="molecule type" value="Genomic_DNA"/>
</dbReference>
<evidence type="ECO:0000313" key="2">
    <source>
        <dbReference type="EMBL" id="EDR23912.1"/>
    </source>
</evidence>
<feature type="region of interest" description="Disordered" evidence="1">
    <location>
        <begin position="224"/>
        <end position="263"/>
    </location>
</feature>
<feature type="compositionally biased region" description="Polar residues" evidence="1">
    <location>
        <begin position="170"/>
        <end position="181"/>
    </location>
</feature>
<feature type="region of interest" description="Disordered" evidence="1">
    <location>
        <begin position="154"/>
        <end position="185"/>
    </location>
</feature>
<dbReference type="KEGG" id="edi:EDI_326680"/>
<sequence>MSKRQFKRKSLADRMSLETLFSEEQKPNKRNNEENTILIGRNKKIMERIKKLSQEKLKTIYEILFGMSQGSSNLLKEILNFKGYSHIKKESPEIIKKLIIKRLLQRTKADIKLFAKIFRFDLNEEYNELCSKICDYIFSPYFVDINAISSNVTQDTSTKTPLPQPLIVPTTENQSPKTLKPQSKRKLKEKMVLENLKTPKIEVEHLILELQKDIETGLGYSMKIPQRPSQIDNSNKGPKKESKIPSTSLVQKKNTKRQSIVMKIGDSEDTTELEEFVL</sequence>
<accession>B0ENJ2</accession>
<proteinExistence type="predicted"/>
<feature type="compositionally biased region" description="Polar residues" evidence="1">
    <location>
        <begin position="227"/>
        <end position="236"/>
    </location>
</feature>
<reference evidence="3" key="1">
    <citation type="submission" date="2007-12" db="EMBL/GenBank/DDBJ databases">
        <title>Annotation of Entamoeba dispar SAW760.</title>
        <authorList>
            <person name="Lorenzi H."/>
            <person name="Inman J."/>
            <person name="Schobel S."/>
            <person name="Amedeo P."/>
            <person name="Caler E."/>
        </authorList>
    </citation>
    <scope>NUCLEOTIDE SEQUENCE [LARGE SCALE GENOMIC DNA]</scope>
    <source>
        <strain evidence="3">ATCC PRA-260 / SAW760</strain>
    </source>
</reference>
<protein>
    <submittedName>
        <fullName evidence="2">Uncharacterized protein</fullName>
    </submittedName>
</protein>
<dbReference type="GeneID" id="5884848"/>
<dbReference type="VEuPathDB" id="AmoebaDB:EDI_326680"/>
<organism evidence="3">
    <name type="scientific">Entamoeba dispar (strain ATCC PRA-260 / SAW760)</name>
    <dbReference type="NCBI Taxonomy" id="370354"/>
    <lineage>
        <taxon>Eukaryota</taxon>
        <taxon>Amoebozoa</taxon>
        <taxon>Evosea</taxon>
        <taxon>Archamoebae</taxon>
        <taxon>Mastigamoebida</taxon>
        <taxon>Entamoebidae</taxon>
        <taxon>Entamoeba</taxon>
    </lineage>
</organism>
<evidence type="ECO:0000256" key="1">
    <source>
        <dbReference type="SAM" id="MobiDB-lite"/>
    </source>
</evidence>
<evidence type="ECO:0000313" key="3">
    <source>
        <dbReference type="Proteomes" id="UP000008076"/>
    </source>
</evidence>
<gene>
    <name evidence="2" type="ORF">EDI_326680</name>
</gene>
<dbReference type="eggNOG" id="ENOG502RGC9">
    <property type="taxonomic scope" value="Eukaryota"/>
</dbReference>
<dbReference type="OrthoDB" id="28612at2759"/>
<dbReference type="AlphaFoldDB" id="B0ENJ2"/>
<dbReference type="OMA" id="CSKICDY"/>
<dbReference type="RefSeq" id="XP_001739709.1">
    <property type="nucleotide sequence ID" value="XM_001739657.1"/>
</dbReference>
<dbReference type="Proteomes" id="UP000008076">
    <property type="component" value="Unassembled WGS sequence"/>
</dbReference>
<name>B0ENJ2_ENTDS</name>